<sequence>MNPSTVDNTSQDKAISTIIKQNGRFVPGFTQCSGTWTLSRCPRLQSDLSTLGGAPGTERPPFIIRFKVLGFEGSTHQYDDRAEYNTDGFPASIIGKNLAIPFGGGNLVEWSVPSSPDQDEEGNGLLIPGYEFSNDSKFREAIQTYKSTATEGTTHAVKDGEPFTVEGSISRRTLNTDPIKLDTDLESGPVDVYLDLGGINQIKCHSSIEHDRVTIRDRPLDPKDRFLVVKAVTVSPDSTQSSGAEGTGGVSDLQTSSATSRIQSFFNKEFTGGWWCDHRPEMTVQGEEFYPLTKNLGHGSPSDNEKYNQMHLYDFWVGQSLKDQIAYQNVGKIIKGNVHWEPKNQTQVTDTHSDL</sequence>
<proteinExistence type="predicted"/>
<dbReference type="AlphaFoldDB" id="A0A1A5ZYK2"/>
<reference evidence="2" key="2">
    <citation type="submission" date="2013-07" db="EMBL/GenBank/DDBJ databases">
        <authorList>
            <consortium name="The Broad Institute Genome Sequencing Platform"/>
            <person name="Cuomo C."/>
            <person name="Litvintseva A."/>
            <person name="Chen Y."/>
            <person name="Heitman J."/>
            <person name="Sun S."/>
            <person name="Springer D."/>
            <person name="Dromer F."/>
            <person name="Young S.K."/>
            <person name="Zeng Q."/>
            <person name="Gargeya S."/>
            <person name="Fitzgerald M."/>
            <person name="Abouelleil A."/>
            <person name="Alvarado L."/>
            <person name="Berlin A.M."/>
            <person name="Chapman S.B."/>
            <person name="Dewar J."/>
            <person name="Goldberg J."/>
            <person name="Griggs A."/>
            <person name="Gujja S."/>
            <person name="Hansen M."/>
            <person name="Howarth C."/>
            <person name="Imamovic A."/>
            <person name="Larimer J."/>
            <person name="McCowan C."/>
            <person name="Murphy C."/>
            <person name="Pearson M."/>
            <person name="Priest M."/>
            <person name="Roberts A."/>
            <person name="Saif S."/>
            <person name="Shea T."/>
            <person name="Sykes S."/>
            <person name="Wortman J."/>
            <person name="Nusbaum C."/>
            <person name="Birren B."/>
        </authorList>
    </citation>
    <scope>NUCLEOTIDE SEQUENCE</scope>
    <source>
        <strain evidence="2">CBS 10117</strain>
    </source>
</reference>
<keyword evidence="3" id="KW-1185">Reference proteome</keyword>
<accession>A0A1A5ZYK2</accession>
<dbReference type="EMBL" id="KI894034">
    <property type="protein sequence ID" value="OBR82884.1"/>
    <property type="molecule type" value="Genomic_DNA"/>
</dbReference>
<reference evidence="1" key="1">
    <citation type="submission" date="2013-07" db="EMBL/GenBank/DDBJ databases">
        <title>The Genome Sequence of Cryptococcus dejecticola CBS10117.</title>
        <authorList>
            <consortium name="The Broad Institute Genome Sequencing Platform"/>
            <person name="Cuomo C."/>
            <person name="Litvintseva A."/>
            <person name="Chen Y."/>
            <person name="Heitman J."/>
            <person name="Sun S."/>
            <person name="Springer D."/>
            <person name="Dromer F."/>
            <person name="Young S.K."/>
            <person name="Zeng Q."/>
            <person name="Gargeya S."/>
            <person name="Fitzgerald M."/>
            <person name="Abouelleil A."/>
            <person name="Alvarado L."/>
            <person name="Berlin A.M."/>
            <person name="Chapman S.B."/>
            <person name="Dewar J."/>
            <person name="Goldberg J."/>
            <person name="Griggs A."/>
            <person name="Gujja S."/>
            <person name="Hansen M."/>
            <person name="Howarth C."/>
            <person name="Imamovic A."/>
            <person name="Larimer J."/>
            <person name="McCowan C."/>
            <person name="Murphy C."/>
            <person name="Pearson M."/>
            <person name="Priest M."/>
            <person name="Roberts A."/>
            <person name="Saif S."/>
            <person name="Shea T."/>
            <person name="Sykes S."/>
            <person name="Wortman J."/>
            <person name="Nusbaum C."/>
            <person name="Birren B."/>
        </authorList>
    </citation>
    <scope>NUCLEOTIDE SEQUENCE [LARGE SCALE GENOMIC DNA]</scope>
    <source>
        <strain evidence="1">CBS 10117</strain>
    </source>
</reference>
<evidence type="ECO:0000313" key="2">
    <source>
        <dbReference type="EMBL" id="WWC64430.1"/>
    </source>
</evidence>
<dbReference type="GeneID" id="28970140"/>
<name>A0A1A5ZYK2_9TREE</name>
<evidence type="ECO:0000313" key="1">
    <source>
        <dbReference type="EMBL" id="OBR82884.1"/>
    </source>
</evidence>
<organism evidence="1">
    <name type="scientific">Kwoniella dejecticola CBS 10117</name>
    <dbReference type="NCBI Taxonomy" id="1296121"/>
    <lineage>
        <taxon>Eukaryota</taxon>
        <taxon>Fungi</taxon>
        <taxon>Dikarya</taxon>
        <taxon>Basidiomycota</taxon>
        <taxon>Agaricomycotina</taxon>
        <taxon>Tremellomycetes</taxon>
        <taxon>Tremellales</taxon>
        <taxon>Cryptococcaceae</taxon>
        <taxon>Kwoniella</taxon>
    </lineage>
</organism>
<dbReference type="Proteomes" id="UP000078595">
    <property type="component" value="Chromosome 9"/>
</dbReference>
<gene>
    <name evidence="1" type="ORF">I303_06441</name>
    <name evidence="2" type="ORF">I303_107040</name>
</gene>
<reference evidence="2" key="3">
    <citation type="submission" date="2024-02" db="EMBL/GenBank/DDBJ databases">
        <title>Comparative genomics of Cryptococcus and Kwoniella reveals pathogenesis evolution and contrasting modes of karyotype evolution via chromosome fusion or intercentromeric recombination.</title>
        <authorList>
            <person name="Coelho M.A."/>
            <person name="David-Palma M."/>
            <person name="Shea T."/>
            <person name="Bowers K."/>
            <person name="McGinley-Smith S."/>
            <person name="Mohammad A.W."/>
            <person name="Gnirke A."/>
            <person name="Yurkov A.M."/>
            <person name="Nowrousian M."/>
            <person name="Sun S."/>
            <person name="Cuomo C.A."/>
            <person name="Heitman J."/>
        </authorList>
    </citation>
    <scope>NUCLEOTIDE SEQUENCE</scope>
    <source>
        <strain evidence="2">CBS 10117</strain>
    </source>
</reference>
<evidence type="ECO:0000313" key="3">
    <source>
        <dbReference type="Proteomes" id="UP000078595"/>
    </source>
</evidence>
<protein>
    <submittedName>
        <fullName evidence="1">Uncharacterized protein</fullName>
    </submittedName>
</protein>
<dbReference type="VEuPathDB" id="FungiDB:I303_06441"/>
<dbReference type="RefSeq" id="XP_018260726.1">
    <property type="nucleotide sequence ID" value="XM_018409723.1"/>
</dbReference>
<dbReference type="KEGG" id="kdj:28970140"/>
<dbReference type="EMBL" id="CP144538">
    <property type="protein sequence ID" value="WWC64430.1"/>
    <property type="molecule type" value="Genomic_DNA"/>
</dbReference>